<sequence length="34" mass="3755">MNQVSPRVPLNTSLGTFLNFLTPNHSYHQGLLAS</sequence>
<evidence type="ECO:0000313" key="2">
    <source>
        <dbReference type="Proteomes" id="UP001054252"/>
    </source>
</evidence>
<gene>
    <name evidence="1" type="ORF">SLEP1_g21870</name>
</gene>
<name>A0AAV5JCT9_9ROSI</name>
<dbReference type="Proteomes" id="UP001054252">
    <property type="component" value="Unassembled WGS sequence"/>
</dbReference>
<reference evidence="1 2" key="1">
    <citation type="journal article" date="2021" name="Commun. Biol.">
        <title>The genome of Shorea leprosula (Dipterocarpaceae) highlights the ecological relevance of drought in aseasonal tropical rainforests.</title>
        <authorList>
            <person name="Ng K.K.S."/>
            <person name="Kobayashi M.J."/>
            <person name="Fawcett J.A."/>
            <person name="Hatakeyama M."/>
            <person name="Paape T."/>
            <person name="Ng C.H."/>
            <person name="Ang C.C."/>
            <person name="Tnah L.H."/>
            <person name="Lee C.T."/>
            <person name="Nishiyama T."/>
            <person name="Sese J."/>
            <person name="O'Brien M.J."/>
            <person name="Copetti D."/>
            <person name="Mohd Noor M.I."/>
            <person name="Ong R.C."/>
            <person name="Putra M."/>
            <person name="Sireger I.Z."/>
            <person name="Indrioko S."/>
            <person name="Kosugi Y."/>
            <person name="Izuno A."/>
            <person name="Isagi Y."/>
            <person name="Lee S.L."/>
            <person name="Shimizu K.K."/>
        </authorList>
    </citation>
    <scope>NUCLEOTIDE SEQUENCE [LARGE SCALE GENOMIC DNA]</scope>
    <source>
        <strain evidence="1">214</strain>
    </source>
</reference>
<dbReference type="EMBL" id="BPVZ01000032">
    <property type="protein sequence ID" value="GKV10521.1"/>
    <property type="molecule type" value="Genomic_DNA"/>
</dbReference>
<keyword evidence="2" id="KW-1185">Reference proteome</keyword>
<evidence type="ECO:0000313" key="1">
    <source>
        <dbReference type="EMBL" id="GKV10521.1"/>
    </source>
</evidence>
<proteinExistence type="predicted"/>
<comment type="caution">
    <text evidence="1">The sequence shown here is derived from an EMBL/GenBank/DDBJ whole genome shotgun (WGS) entry which is preliminary data.</text>
</comment>
<accession>A0AAV5JCT9</accession>
<protein>
    <submittedName>
        <fullName evidence="1">Uncharacterized protein</fullName>
    </submittedName>
</protein>
<dbReference type="AlphaFoldDB" id="A0AAV5JCT9"/>
<organism evidence="1 2">
    <name type="scientific">Rubroshorea leprosula</name>
    <dbReference type="NCBI Taxonomy" id="152421"/>
    <lineage>
        <taxon>Eukaryota</taxon>
        <taxon>Viridiplantae</taxon>
        <taxon>Streptophyta</taxon>
        <taxon>Embryophyta</taxon>
        <taxon>Tracheophyta</taxon>
        <taxon>Spermatophyta</taxon>
        <taxon>Magnoliopsida</taxon>
        <taxon>eudicotyledons</taxon>
        <taxon>Gunneridae</taxon>
        <taxon>Pentapetalae</taxon>
        <taxon>rosids</taxon>
        <taxon>malvids</taxon>
        <taxon>Malvales</taxon>
        <taxon>Dipterocarpaceae</taxon>
        <taxon>Rubroshorea</taxon>
    </lineage>
</organism>